<reference evidence="2 3" key="1">
    <citation type="submission" date="2015-01" db="EMBL/GenBank/DDBJ databases">
        <title>Draft genome sequence of Pedobacter sp. NL19 isolated from sludge of an effluent treatment pond in an abandoned uranium mine.</title>
        <authorList>
            <person name="Santos T."/>
            <person name="Caetano T."/>
            <person name="Covas C."/>
            <person name="Cruz A."/>
            <person name="Mendo S."/>
        </authorList>
    </citation>
    <scope>NUCLEOTIDE SEQUENCE [LARGE SCALE GENOMIC DNA]</scope>
    <source>
        <strain evidence="2 3">NL19</strain>
    </source>
</reference>
<accession>A0A0D0GHH5</accession>
<dbReference type="STRING" id="1503925.TH53_19800"/>
<evidence type="ECO:0000313" key="3">
    <source>
        <dbReference type="Proteomes" id="UP000032049"/>
    </source>
</evidence>
<sequence>MIQPTTALRKISGLKKRIKGIQGGQGAGKTYAILQLLCNHASSHPNKEIYVASDELSKMRITVIKDFVKIMNLFGIFERYRWVDGTLYRFPNGSFIKFIGLDKADIGKGLRSDIMFINEGNKVKFDTYRELTSRAKQVIIDFNPNKKFWFHTEVMTRDDCDFIKLTFLDNEFLSTEERSEILRYKKLGYAPGDTEGYAVNENGELIVINQYWANMWRVYGLGEVGQVEGRIYIWKPCTLSFYLSLNVTEYFATDWGKVDPWAIIGLKYHDGNLYTRELNYASENEIERNMSPSLLQSIRGAESGEGDERHDGLVSYMFKKLGIPYDAVIVCDNNRPNKIRSLRRAGWEYAIAVGGKIDLVNRIGVLSGLNIFYTDDSKNIEAEQEGYCYDKDTNGVLLEKPIDQDNHTIDGIAYATQYMFSEGIIKNI</sequence>
<dbReference type="Pfam" id="PF04466">
    <property type="entry name" value="Terminase_3"/>
    <property type="match status" value="1"/>
</dbReference>
<dbReference type="RefSeq" id="WP_041884636.1">
    <property type="nucleotide sequence ID" value="NZ_CP157278.1"/>
</dbReference>
<dbReference type="Proteomes" id="UP000032049">
    <property type="component" value="Unassembled WGS sequence"/>
</dbReference>
<evidence type="ECO:0000313" key="2">
    <source>
        <dbReference type="EMBL" id="KIO75585.1"/>
    </source>
</evidence>
<name>A0A0D0GHH5_9SPHI</name>
<dbReference type="EMBL" id="JXRA01000093">
    <property type="protein sequence ID" value="KIO75585.1"/>
    <property type="molecule type" value="Genomic_DNA"/>
</dbReference>
<protein>
    <recommendedName>
        <fullName evidence="1">Phage terminase large subunit N-terminal domain-containing protein</fullName>
    </recommendedName>
</protein>
<feature type="domain" description="Phage terminase large subunit N-terminal" evidence="1">
    <location>
        <begin position="16"/>
        <end position="201"/>
    </location>
</feature>
<dbReference type="InterPro" id="IPR027417">
    <property type="entry name" value="P-loop_NTPase"/>
</dbReference>
<dbReference type="Gene3D" id="3.40.50.300">
    <property type="entry name" value="P-loop containing nucleotide triphosphate hydrolases"/>
    <property type="match status" value="1"/>
</dbReference>
<dbReference type="Gene3D" id="3.30.420.280">
    <property type="match status" value="1"/>
</dbReference>
<dbReference type="PANTHER" id="PTHR39184">
    <property type="match status" value="1"/>
</dbReference>
<organism evidence="2 3">
    <name type="scientific">Pedobacter lusitanus</name>
    <dbReference type="NCBI Taxonomy" id="1503925"/>
    <lineage>
        <taxon>Bacteria</taxon>
        <taxon>Pseudomonadati</taxon>
        <taxon>Bacteroidota</taxon>
        <taxon>Sphingobacteriia</taxon>
        <taxon>Sphingobacteriales</taxon>
        <taxon>Sphingobacteriaceae</taxon>
        <taxon>Pedobacter</taxon>
    </lineage>
</organism>
<dbReference type="OrthoDB" id="9768556at2"/>
<dbReference type="AlphaFoldDB" id="A0A0D0GHH5"/>
<dbReference type="InterPro" id="IPR052380">
    <property type="entry name" value="Viral_DNA_packaging_terminase"/>
</dbReference>
<proteinExistence type="predicted"/>
<dbReference type="InterPro" id="IPR035412">
    <property type="entry name" value="Terminase_L_N"/>
</dbReference>
<dbReference type="PANTHER" id="PTHR39184:SF1">
    <property type="entry name" value="PBSX PHAGE TERMINASE LARGE SUBUNIT"/>
    <property type="match status" value="1"/>
</dbReference>
<evidence type="ECO:0000259" key="1">
    <source>
        <dbReference type="Pfam" id="PF04466"/>
    </source>
</evidence>
<keyword evidence="3" id="KW-1185">Reference proteome</keyword>
<comment type="caution">
    <text evidence="2">The sequence shown here is derived from an EMBL/GenBank/DDBJ whole genome shotgun (WGS) entry which is preliminary data.</text>
</comment>
<gene>
    <name evidence="2" type="ORF">TH53_19800</name>
</gene>